<dbReference type="AlphaFoldDB" id="A0A158QY58"/>
<evidence type="ECO:0000313" key="3">
    <source>
        <dbReference type="WBParaSite" id="NBR_0000791501-mRNA-1"/>
    </source>
</evidence>
<organism evidence="3">
    <name type="scientific">Nippostrongylus brasiliensis</name>
    <name type="common">Rat hookworm</name>
    <dbReference type="NCBI Taxonomy" id="27835"/>
    <lineage>
        <taxon>Eukaryota</taxon>
        <taxon>Metazoa</taxon>
        <taxon>Ecdysozoa</taxon>
        <taxon>Nematoda</taxon>
        <taxon>Chromadorea</taxon>
        <taxon>Rhabditida</taxon>
        <taxon>Rhabditina</taxon>
        <taxon>Rhabditomorpha</taxon>
        <taxon>Strongyloidea</taxon>
        <taxon>Heligmosomidae</taxon>
        <taxon>Nippostrongylus</taxon>
    </lineage>
</organism>
<dbReference type="Proteomes" id="UP000271162">
    <property type="component" value="Unassembled WGS sequence"/>
</dbReference>
<sequence length="355" mass="41081">MHGLEAVEFRRLNKVGSNSRPNAFPLLLGRTTEAIVKKVMNVPTIEPDLSYNDYCNRYLDDIPYIPLEYKKAGYQMFGAEDYTASILNYPNCKGTKERQFEHSYRPLHSRLRDDKELKNIHLSGACRLLHSIMLDYLSKFVKSNKGWPKFALTWLVDIAHDNTKHLYRGDYELYSFFLNNRHDNQPDSKFNDTTFKRSESNPRGSSLLRKFELGIRRTCKTLPIPFQYCTCQYKKENVSDIELLSELGKFAVQKLAGILRENNVESKCAKIEIGNEVAAEKYVVPNAKHRLLYNLFDVTFTVAEPALGKFRIPVRMKKGKFELAGDQFDRLDKYGKNGDCMKQDILRPICTCNRG</sequence>
<dbReference type="OMA" id="KNGDCMK"/>
<dbReference type="PANTHER" id="PTHR10974:SF75">
    <property type="entry name" value="SULFATASE DOMAIN-CONTAINING PROTEIN"/>
    <property type="match status" value="1"/>
</dbReference>
<dbReference type="STRING" id="27835.A0A158QY58"/>
<dbReference type="GO" id="GO:0005615">
    <property type="term" value="C:extracellular space"/>
    <property type="evidence" value="ECO:0007669"/>
    <property type="project" value="TreeGrafter"/>
</dbReference>
<keyword evidence="2" id="KW-1185">Reference proteome</keyword>
<proteinExistence type="predicted"/>
<dbReference type="EMBL" id="UYSL01019941">
    <property type="protein sequence ID" value="VDL71505.1"/>
    <property type="molecule type" value="Genomic_DNA"/>
</dbReference>
<protein>
    <submittedName>
        <fullName evidence="3">DUF1985 domain-containing protein</fullName>
    </submittedName>
</protein>
<dbReference type="PANTHER" id="PTHR10974">
    <property type="entry name" value="FI08016P-RELATED"/>
    <property type="match status" value="1"/>
</dbReference>
<dbReference type="InterPro" id="IPR004245">
    <property type="entry name" value="DUF229"/>
</dbReference>
<name>A0A158QY58_NIPBR</name>
<dbReference type="Pfam" id="PF02995">
    <property type="entry name" value="DUF229"/>
    <property type="match status" value="2"/>
</dbReference>
<evidence type="ECO:0000313" key="1">
    <source>
        <dbReference type="EMBL" id="VDL71505.1"/>
    </source>
</evidence>
<dbReference type="WBParaSite" id="NBR_0000791501-mRNA-1">
    <property type="protein sequence ID" value="NBR_0000791501-mRNA-1"/>
    <property type="gene ID" value="NBR_0000791501"/>
</dbReference>
<reference evidence="3" key="1">
    <citation type="submission" date="2016-04" db="UniProtKB">
        <authorList>
            <consortium name="WormBaseParasite"/>
        </authorList>
    </citation>
    <scope>IDENTIFICATION</scope>
</reference>
<evidence type="ECO:0000313" key="2">
    <source>
        <dbReference type="Proteomes" id="UP000271162"/>
    </source>
</evidence>
<gene>
    <name evidence="1" type="ORF">NBR_LOCUS7916</name>
</gene>
<reference evidence="1 2" key="2">
    <citation type="submission" date="2018-11" db="EMBL/GenBank/DDBJ databases">
        <authorList>
            <consortium name="Pathogen Informatics"/>
        </authorList>
    </citation>
    <scope>NUCLEOTIDE SEQUENCE [LARGE SCALE GENOMIC DNA]</scope>
</reference>
<accession>A0A158QY58</accession>